<sequence length="128" mass="13920">MTFAYFSILVFALLNSLCSLLAKKSARLLDAEANREPRRHSAQASGKAARLFAAEQNGYEMLPLYAAAVIIAHATGEAAQSTVNILSALFLLLRAAYIWAYAQDKAALRSNIWYGCLMCIVALFIAAC</sequence>
<dbReference type="SUPFAM" id="SSF161084">
    <property type="entry name" value="MAPEG domain-like"/>
    <property type="match status" value="1"/>
</dbReference>
<name>A0A1B6VZP5_9NEIS</name>
<gene>
    <name evidence="6" type="ORF">A7Q00_04665</name>
</gene>
<keyword evidence="7" id="KW-1185">Reference proteome</keyword>
<organism evidence="6 7">
    <name type="scientific">Eikenella halliae</name>
    <dbReference type="NCBI Taxonomy" id="1795832"/>
    <lineage>
        <taxon>Bacteria</taxon>
        <taxon>Pseudomonadati</taxon>
        <taxon>Pseudomonadota</taxon>
        <taxon>Betaproteobacteria</taxon>
        <taxon>Neisseriales</taxon>
        <taxon>Neisseriaceae</taxon>
        <taxon>Eikenella</taxon>
    </lineage>
</organism>
<dbReference type="AlphaFoldDB" id="A0A1B6VZP5"/>
<dbReference type="Proteomes" id="UP000077726">
    <property type="component" value="Unassembled WGS sequence"/>
</dbReference>
<dbReference type="GO" id="GO:0016020">
    <property type="term" value="C:membrane"/>
    <property type="evidence" value="ECO:0007669"/>
    <property type="project" value="UniProtKB-SubCell"/>
</dbReference>
<proteinExistence type="predicted"/>
<dbReference type="InterPro" id="IPR023352">
    <property type="entry name" value="MAPEG-like_dom_sf"/>
</dbReference>
<dbReference type="PANTHER" id="PTHR35371:SF1">
    <property type="entry name" value="BLR7753 PROTEIN"/>
    <property type="match status" value="1"/>
</dbReference>
<accession>A0A1B6VZP5</accession>
<protein>
    <recommendedName>
        <fullName evidence="8">MAPEG family protein</fullName>
    </recommendedName>
</protein>
<dbReference type="RefSeq" id="WP_064089458.1">
    <property type="nucleotide sequence ID" value="NZ_LXSQ01000012.1"/>
</dbReference>
<dbReference type="EMBL" id="LXSQ01000012">
    <property type="protein sequence ID" value="OAM43710.1"/>
    <property type="molecule type" value="Genomic_DNA"/>
</dbReference>
<evidence type="ECO:0000256" key="5">
    <source>
        <dbReference type="SAM" id="Phobius"/>
    </source>
</evidence>
<keyword evidence="2 5" id="KW-0812">Transmembrane</keyword>
<evidence type="ECO:0000256" key="1">
    <source>
        <dbReference type="ARBA" id="ARBA00004370"/>
    </source>
</evidence>
<dbReference type="InterPro" id="IPR001129">
    <property type="entry name" value="Membr-assoc_MAPEG"/>
</dbReference>
<keyword evidence="4 5" id="KW-0472">Membrane</keyword>
<evidence type="ECO:0000256" key="2">
    <source>
        <dbReference type="ARBA" id="ARBA00022692"/>
    </source>
</evidence>
<dbReference type="Gene3D" id="1.20.120.550">
    <property type="entry name" value="Membrane associated eicosanoid/glutathione metabolism-like domain"/>
    <property type="match status" value="1"/>
</dbReference>
<evidence type="ECO:0008006" key="8">
    <source>
        <dbReference type="Google" id="ProtNLM"/>
    </source>
</evidence>
<comment type="caution">
    <text evidence="6">The sequence shown here is derived from an EMBL/GenBank/DDBJ whole genome shotgun (WGS) entry which is preliminary data.</text>
</comment>
<comment type="subcellular location">
    <subcellularLocation>
        <location evidence="1">Membrane</location>
    </subcellularLocation>
</comment>
<dbReference type="PANTHER" id="PTHR35371">
    <property type="entry name" value="INNER MEMBRANE PROTEIN"/>
    <property type="match status" value="1"/>
</dbReference>
<dbReference type="Pfam" id="PF01124">
    <property type="entry name" value="MAPEG"/>
    <property type="match status" value="1"/>
</dbReference>
<evidence type="ECO:0000313" key="6">
    <source>
        <dbReference type="EMBL" id="OAM43710.1"/>
    </source>
</evidence>
<feature type="transmembrane region" description="Helical" evidence="5">
    <location>
        <begin position="111"/>
        <end position="127"/>
    </location>
</feature>
<evidence type="ECO:0000256" key="4">
    <source>
        <dbReference type="ARBA" id="ARBA00023136"/>
    </source>
</evidence>
<evidence type="ECO:0000256" key="3">
    <source>
        <dbReference type="ARBA" id="ARBA00022989"/>
    </source>
</evidence>
<reference evidence="7" key="1">
    <citation type="submission" date="2016-05" db="EMBL/GenBank/DDBJ databases">
        <title>Draft genome of Corynebacterium afermentans subsp. afermentans LCDC 88199T.</title>
        <authorList>
            <person name="Bernier A.-M."/>
            <person name="Bernard K."/>
        </authorList>
    </citation>
    <scope>NUCLEOTIDE SEQUENCE [LARGE SCALE GENOMIC DNA]</scope>
    <source>
        <strain evidence="7">NML130454</strain>
    </source>
</reference>
<dbReference type="OrthoDB" id="513661at2"/>
<keyword evidence="3 5" id="KW-1133">Transmembrane helix</keyword>
<evidence type="ECO:0000313" key="7">
    <source>
        <dbReference type="Proteomes" id="UP000077726"/>
    </source>
</evidence>